<organism evidence="2 3">
    <name type="scientific">Ficus carica</name>
    <name type="common">Common fig</name>
    <dbReference type="NCBI Taxonomy" id="3494"/>
    <lineage>
        <taxon>Eukaryota</taxon>
        <taxon>Viridiplantae</taxon>
        <taxon>Streptophyta</taxon>
        <taxon>Embryophyta</taxon>
        <taxon>Tracheophyta</taxon>
        <taxon>Spermatophyta</taxon>
        <taxon>Magnoliopsida</taxon>
        <taxon>eudicotyledons</taxon>
        <taxon>Gunneridae</taxon>
        <taxon>Pentapetalae</taxon>
        <taxon>rosids</taxon>
        <taxon>fabids</taxon>
        <taxon>Rosales</taxon>
        <taxon>Moraceae</taxon>
        <taxon>Ficeae</taxon>
        <taxon>Ficus</taxon>
    </lineage>
</organism>
<keyword evidence="1" id="KW-0472">Membrane</keyword>
<keyword evidence="3" id="KW-1185">Reference proteome</keyword>
<dbReference type="AlphaFoldDB" id="A0AA87Z1W5"/>
<evidence type="ECO:0000313" key="2">
    <source>
        <dbReference type="EMBL" id="GMN23600.1"/>
    </source>
</evidence>
<gene>
    <name evidence="2" type="ORF">TIFTF001_051316</name>
</gene>
<dbReference type="Proteomes" id="UP001187192">
    <property type="component" value="Unassembled WGS sequence"/>
</dbReference>
<keyword evidence="1" id="KW-0812">Transmembrane</keyword>
<feature type="transmembrane region" description="Helical" evidence="1">
    <location>
        <begin position="46"/>
        <end position="65"/>
    </location>
</feature>
<keyword evidence="1" id="KW-1133">Transmembrane helix</keyword>
<protein>
    <submittedName>
        <fullName evidence="2">Uncharacterized protein</fullName>
    </submittedName>
</protein>
<name>A0AA87Z1W5_FICCA</name>
<comment type="caution">
    <text evidence="2">The sequence shown here is derived from an EMBL/GenBank/DDBJ whole genome shotgun (WGS) entry which is preliminary data.</text>
</comment>
<accession>A0AA87Z1W5</accession>
<dbReference type="EMBL" id="BTGU01009393">
    <property type="protein sequence ID" value="GMN23600.1"/>
    <property type="molecule type" value="Genomic_DNA"/>
</dbReference>
<sequence>MAGGESRRRDGGDRCDCDEIPMATRSCGLDLESQVSVAVLATTGKAIGIMLLVFGFFVVVFVLGFSITGSLHGGWAAPSIGVRLGEWRGYSGRWLVDSVGVLGLIRDLGLICNN</sequence>
<reference evidence="2" key="1">
    <citation type="submission" date="2023-07" db="EMBL/GenBank/DDBJ databases">
        <title>draft genome sequence of fig (Ficus carica).</title>
        <authorList>
            <person name="Takahashi T."/>
            <person name="Nishimura K."/>
        </authorList>
    </citation>
    <scope>NUCLEOTIDE SEQUENCE</scope>
</reference>
<proteinExistence type="predicted"/>
<evidence type="ECO:0000313" key="3">
    <source>
        <dbReference type="Proteomes" id="UP001187192"/>
    </source>
</evidence>
<evidence type="ECO:0000256" key="1">
    <source>
        <dbReference type="SAM" id="Phobius"/>
    </source>
</evidence>